<dbReference type="EMBL" id="JAPEIS010000007">
    <property type="protein sequence ID" value="KAJ8064771.1"/>
    <property type="molecule type" value="Genomic_DNA"/>
</dbReference>
<comment type="caution">
    <text evidence="2">The sequence shown here is derived from an EMBL/GenBank/DDBJ whole genome shotgun (WGS) entry which is preliminary data.</text>
</comment>
<dbReference type="AlphaFoldDB" id="A0A9X0DIH8"/>
<keyword evidence="3" id="KW-1185">Reference proteome</keyword>
<protein>
    <submittedName>
        <fullName evidence="2">Uncharacterized protein</fullName>
    </submittedName>
</protein>
<reference evidence="2" key="1">
    <citation type="submission" date="2022-11" db="EMBL/GenBank/DDBJ databases">
        <title>Genome Resource of Sclerotinia nivalis Strain SnTB1, a Plant Pathogen Isolated from American Ginseng.</title>
        <authorList>
            <person name="Fan S."/>
        </authorList>
    </citation>
    <scope>NUCLEOTIDE SEQUENCE</scope>
    <source>
        <strain evidence="2">SnTB1</strain>
    </source>
</reference>
<feature type="compositionally biased region" description="Basic and acidic residues" evidence="1">
    <location>
        <begin position="55"/>
        <end position="67"/>
    </location>
</feature>
<sequence>MAQNDWGFGGRRQGSLPRLIERMVVTSSVSRDEAEVKQKDVNNTFVPCLRLRGGQKSEKEKGEKGEKEEEEAKEESEDEESNYPSNLHPDDAIESIEEVDVDLTGRVTLFHAAYRGRYPYCAESHAIKWTEIAAHLTVEKVQEYDYYAFWADSTLVEVAGSTYLQQNLTEELWIPELMDDGPKSWCCGKRWCWGHGNNVEWI</sequence>
<evidence type="ECO:0000256" key="1">
    <source>
        <dbReference type="SAM" id="MobiDB-lite"/>
    </source>
</evidence>
<dbReference type="Proteomes" id="UP001152300">
    <property type="component" value="Unassembled WGS sequence"/>
</dbReference>
<evidence type="ECO:0000313" key="3">
    <source>
        <dbReference type="Proteomes" id="UP001152300"/>
    </source>
</evidence>
<proteinExistence type="predicted"/>
<evidence type="ECO:0000313" key="2">
    <source>
        <dbReference type="EMBL" id="KAJ8064771.1"/>
    </source>
</evidence>
<gene>
    <name evidence="2" type="ORF">OCU04_007083</name>
</gene>
<dbReference type="OrthoDB" id="3560106at2759"/>
<accession>A0A9X0DIH8</accession>
<name>A0A9X0DIH8_9HELO</name>
<organism evidence="2 3">
    <name type="scientific">Sclerotinia nivalis</name>
    <dbReference type="NCBI Taxonomy" id="352851"/>
    <lineage>
        <taxon>Eukaryota</taxon>
        <taxon>Fungi</taxon>
        <taxon>Dikarya</taxon>
        <taxon>Ascomycota</taxon>
        <taxon>Pezizomycotina</taxon>
        <taxon>Leotiomycetes</taxon>
        <taxon>Helotiales</taxon>
        <taxon>Sclerotiniaceae</taxon>
        <taxon>Sclerotinia</taxon>
    </lineage>
</organism>
<feature type="compositionally biased region" description="Acidic residues" evidence="1">
    <location>
        <begin position="68"/>
        <end position="81"/>
    </location>
</feature>
<feature type="region of interest" description="Disordered" evidence="1">
    <location>
        <begin position="52"/>
        <end position="90"/>
    </location>
</feature>